<keyword evidence="1" id="KW-0233">DNA recombination</keyword>
<dbReference type="SUPFAM" id="SSF53098">
    <property type="entry name" value="Ribonuclease H-like"/>
    <property type="match status" value="1"/>
</dbReference>
<dbReference type="PROSITE" id="PS50994">
    <property type="entry name" value="INTEGRASE"/>
    <property type="match status" value="1"/>
</dbReference>
<reference evidence="3 4" key="1">
    <citation type="submission" date="2020-08" db="EMBL/GenBank/DDBJ databases">
        <title>Genome public.</title>
        <authorList>
            <person name="Liu C."/>
            <person name="Sun Q."/>
        </authorList>
    </citation>
    <scope>NUCLEOTIDE SEQUENCE [LARGE SCALE GENOMIC DNA]</scope>
    <source>
        <strain evidence="3 4">NSJ-71</strain>
    </source>
</reference>
<dbReference type="RefSeq" id="WP_186935296.1">
    <property type="nucleotide sequence ID" value="NZ_JACOPS010000002.1"/>
</dbReference>
<accession>A0ABR7HKY0</accession>
<protein>
    <submittedName>
        <fullName evidence="3">IS30 family transposase</fullName>
    </submittedName>
</protein>
<dbReference type="NCBIfam" id="NF033563">
    <property type="entry name" value="transpos_IS30"/>
    <property type="match status" value="1"/>
</dbReference>
<gene>
    <name evidence="3" type="ORF">H8R91_06295</name>
</gene>
<organism evidence="3 4">
    <name type="scientific">Ruminococcus intestinalis</name>
    <dbReference type="NCBI Taxonomy" id="2763066"/>
    <lineage>
        <taxon>Bacteria</taxon>
        <taxon>Bacillati</taxon>
        <taxon>Bacillota</taxon>
        <taxon>Clostridia</taxon>
        <taxon>Eubacteriales</taxon>
        <taxon>Oscillospiraceae</taxon>
        <taxon>Ruminococcus</taxon>
    </lineage>
</organism>
<dbReference type="PANTHER" id="PTHR10948:SF23">
    <property type="entry name" value="TRANSPOSASE INSI FOR INSERTION SEQUENCE ELEMENT IS30A-RELATED"/>
    <property type="match status" value="1"/>
</dbReference>
<dbReference type="InterPro" id="IPR053392">
    <property type="entry name" value="Transposase_IS30-like"/>
</dbReference>
<evidence type="ECO:0000259" key="2">
    <source>
        <dbReference type="PROSITE" id="PS50994"/>
    </source>
</evidence>
<dbReference type="InterPro" id="IPR025246">
    <property type="entry name" value="IS30-like_HTH"/>
</dbReference>
<keyword evidence="4" id="KW-1185">Reference proteome</keyword>
<feature type="domain" description="Integrase catalytic" evidence="2">
    <location>
        <begin position="168"/>
        <end position="339"/>
    </location>
</feature>
<dbReference type="Pfam" id="PF13936">
    <property type="entry name" value="HTH_38"/>
    <property type="match status" value="1"/>
</dbReference>
<evidence type="ECO:0000256" key="1">
    <source>
        <dbReference type="ARBA" id="ARBA00023172"/>
    </source>
</evidence>
<dbReference type="InterPro" id="IPR012337">
    <property type="entry name" value="RNaseH-like_sf"/>
</dbReference>
<evidence type="ECO:0000313" key="3">
    <source>
        <dbReference type="EMBL" id="MBC5728130.1"/>
    </source>
</evidence>
<sequence>MAYKHLTFNDRLKIEAWQKVGVKPAVMAAELGVHLSTIYRELKRGQYEHLNSDYTTEQRYSPDIAEEKNQANLRAKGAPLKIGSDHEYANYIEYKIRVEKYSPRAVLGEIKRKGVEFSVTISAPTLYRYIEQGVFLTITNDNLPVKRNKSERKYKKVRAARAPKGDSIEKRPAEIAERTTFGHWEMDCVEGKKGTKKTMLVLTERYTRYEIIRIMKDHTAASVVKALNGIERAYGANFSKVFQTITIDNGSEFSDYKGLEQSCRRSGKRTKAYYCHPYSSYERGSNENQNKMIRRHYPKGVSFEGVTSADMRKLEKWINNYPRGIFDYYTSADLYEACINSLISA</sequence>
<dbReference type="Pfam" id="PF00665">
    <property type="entry name" value="rve"/>
    <property type="match status" value="1"/>
</dbReference>
<dbReference type="InterPro" id="IPR001584">
    <property type="entry name" value="Integrase_cat-core"/>
</dbReference>
<name>A0ABR7HKY0_9FIRM</name>
<evidence type="ECO:0000313" key="4">
    <source>
        <dbReference type="Proteomes" id="UP000636755"/>
    </source>
</evidence>
<dbReference type="Proteomes" id="UP000636755">
    <property type="component" value="Unassembled WGS sequence"/>
</dbReference>
<dbReference type="PANTHER" id="PTHR10948">
    <property type="entry name" value="TRANSPOSASE"/>
    <property type="match status" value="1"/>
</dbReference>
<dbReference type="Gene3D" id="3.30.420.10">
    <property type="entry name" value="Ribonuclease H-like superfamily/Ribonuclease H"/>
    <property type="match status" value="1"/>
</dbReference>
<dbReference type="InterPro" id="IPR036397">
    <property type="entry name" value="RNaseH_sf"/>
</dbReference>
<comment type="caution">
    <text evidence="3">The sequence shown here is derived from an EMBL/GenBank/DDBJ whole genome shotgun (WGS) entry which is preliminary data.</text>
</comment>
<dbReference type="EMBL" id="JACOPS010000002">
    <property type="protein sequence ID" value="MBC5728130.1"/>
    <property type="molecule type" value="Genomic_DNA"/>
</dbReference>
<proteinExistence type="predicted"/>
<dbReference type="InterPro" id="IPR051917">
    <property type="entry name" value="Transposase-Integrase"/>
</dbReference>